<gene>
    <name evidence="2" type="ORF">FVF61_07715</name>
</gene>
<name>A0A5D0G9Z2_9FLAO</name>
<accession>A0A5D0G9Z2</accession>
<feature type="chain" id="PRO_5022801966" description="DUF4138 domain-containing protein" evidence="1">
    <location>
        <begin position="21"/>
        <end position="189"/>
    </location>
</feature>
<evidence type="ECO:0000313" key="3">
    <source>
        <dbReference type="Proteomes" id="UP000324550"/>
    </source>
</evidence>
<dbReference type="Proteomes" id="UP000324550">
    <property type="component" value="Unassembled WGS sequence"/>
</dbReference>
<feature type="signal peptide" evidence="1">
    <location>
        <begin position="1"/>
        <end position="20"/>
    </location>
</feature>
<dbReference type="RefSeq" id="WP_148455016.1">
    <property type="nucleotide sequence ID" value="NZ_VSFC01000042.1"/>
</dbReference>
<proteinExistence type="predicted"/>
<comment type="caution">
    <text evidence="2">The sequence shown here is derived from an EMBL/GenBank/DDBJ whole genome shotgun (WGS) entry which is preliminary data.</text>
</comment>
<dbReference type="OrthoDB" id="1429433at2"/>
<protein>
    <recommendedName>
        <fullName evidence="4">DUF4138 domain-containing protein</fullName>
    </recommendedName>
</protein>
<sequence>MKKKILIITYSFLFSFMAFSQELEIHEIKLKDTILKSTISDYIKETKTFDSEFNHIGYIIVVIKGLNNYNKEKDIFRIYNIYDSSYPLEKNDQDIMYPNYYTYVDDKLVLIYNDLNKEVFDYTFSCKSKKKMRTLMETFLSPKIKSKDLPKNKLERDFIKDFREQYVRFRHTELIIIKDKEPIVIKNVH</sequence>
<dbReference type="EMBL" id="VSFC01000042">
    <property type="protein sequence ID" value="TYA55139.1"/>
    <property type="molecule type" value="Genomic_DNA"/>
</dbReference>
<evidence type="ECO:0008006" key="4">
    <source>
        <dbReference type="Google" id="ProtNLM"/>
    </source>
</evidence>
<keyword evidence="1" id="KW-0732">Signal</keyword>
<evidence type="ECO:0000313" key="2">
    <source>
        <dbReference type="EMBL" id="TYA55139.1"/>
    </source>
</evidence>
<keyword evidence="3" id="KW-1185">Reference proteome</keyword>
<evidence type="ECO:0000256" key="1">
    <source>
        <dbReference type="SAM" id="SignalP"/>
    </source>
</evidence>
<dbReference type="AlphaFoldDB" id="A0A5D0G9Z2"/>
<organism evidence="2 3">
    <name type="scientific">Formosa maritima</name>
    <dbReference type="NCBI Taxonomy" id="2592046"/>
    <lineage>
        <taxon>Bacteria</taxon>
        <taxon>Pseudomonadati</taxon>
        <taxon>Bacteroidota</taxon>
        <taxon>Flavobacteriia</taxon>
        <taxon>Flavobacteriales</taxon>
        <taxon>Flavobacteriaceae</taxon>
        <taxon>Formosa</taxon>
    </lineage>
</organism>
<reference evidence="2 3" key="1">
    <citation type="submission" date="2019-08" db="EMBL/GenBank/DDBJ databases">
        <title>Formosa sediminis sp. nov., isolated from marine sediment.</title>
        <authorList>
            <person name="Cao W.R."/>
        </authorList>
    </citation>
    <scope>NUCLEOTIDE SEQUENCE [LARGE SCALE GENOMIC DNA]</scope>
    <source>
        <strain evidence="2 3">1494</strain>
    </source>
</reference>